<keyword evidence="1" id="KW-0812">Transmembrane</keyword>
<evidence type="ECO:0000313" key="3">
    <source>
        <dbReference type="Proteomes" id="UP001107558"/>
    </source>
</evidence>
<accession>A0A9J6BN59</accession>
<gene>
    <name evidence="2" type="ORF">PVAND_001365</name>
</gene>
<feature type="transmembrane region" description="Helical" evidence="1">
    <location>
        <begin position="7"/>
        <end position="25"/>
    </location>
</feature>
<reference evidence="2" key="1">
    <citation type="submission" date="2021-03" db="EMBL/GenBank/DDBJ databases">
        <title>Chromosome level genome of the anhydrobiotic midge Polypedilum vanderplanki.</title>
        <authorList>
            <person name="Yoshida Y."/>
            <person name="Kikawada T."/>
            <person name="Gusev O."/>
        </authorList>
    </citation>
    <scope>NUCLEOTIDE SEQUENCE</scope>
    <source>
        <strain evidence="2">NIAS01</strain>
        <tissue evidence="2">Whole body or cell culture</tissue>
    </source>
</reference>
<name>A0A9J6BN59_POLVA</name>
<evidence type="ECO:0000256" key="1">
    <source>
        <dbReference type="SAM" id="Phobius"/>
    </source>
</evidence>
<comment type="caution">
    <text evidence="2">The sequence shown here is derived from an EMBL/GenBank/DDBJ whole genome shotgun (WGS) entry which is preliminary data.</text>
</comment>
<dbReference type="Proteomes" id="UP001107558">
    <property type="component" value="Chromosome 3"/>
</dbReference>
<keyword evidence="3" id="KW-1185">Reference proteome</keyword>
<keyword evidence="1" id="KW-0472">Membrane</keyword>
<feature type="transmembrane region" description="Helical" evidence="1">
    <location>
        <begin position="69"/>
        <end position="90"/>
    </location>
</feature>
<proteinExistence type="predicted"/>
<protein>
    <submittedName>
        <fullName evidence="2">Uncharacterized protein</fullName>
    </submittedName>
</protein>
<feature type="transmembrane region" description="Helical" evidence="1">
    <location>
        <begin position="96"/>
        <end position="113"/>
    </location>
</feature>
<organism evidence="2 3">
    <name type="scientific">Polypedilum vanderplanki</name>
    <name type="common">Sleeping chironomid midge</name>
    <dbReference type="NCBI Taxonomy" id="319348"/>
    <lineage>
        <taxon>Eukaryota</taxon>
        <taxon>Metazoa</taxon>
        <taxon>Ecdysozoa</taxon>
        <taxon>Arthropoda</taxon>
        <taxon>Hexapoda</taxon>
        <taxon>Insecta</taxon>
        <taxon>Pterygota</taxon>
        <taxon>Neoptera</taxon>
        <taxon>Endopterygota</taxon>
        <taxon>Diptera</taxon>
        <taxon>Nematocera</taxon>
        <taxon>Chironomoidea</taxon>
        <taxon>Chironomidae</taxon>
        <taxon>Chironominae</taxon>
        <taxon>Polypedilum</taxon>
        <taxon>Polypedilum</taxon>
    </lineage>
</organism>
<evidence type="ECO:0000313" key="2">
    <source>
        <dbReference type="EMBL" id="KAG5671152.1"/>
    </source>
</evidence>
<feature type="transmembrane region" description="Helical" evidence="1">
    <location>
        <begin position="37"/>
        <end position="57"/>
    </location>
</feature>
<dbReference type="AlphaFoldDB" id="A0A9J6BN59"/>
<keyword evidence="1" id="KW-1133">Transmembrane helix</keyword>
<sequence length="148" mass="17627">MLSRRSKAILIQFGISTTILIAMIFTSTNFEKKFCSFFTIMFFYYISQNQINCIYKWPSENSYSKSIEIIHWITYGEQWFIVFSLLIHYIKTCFDFNEIFSIIFAFVALYGISRGTDFVTLVKDQWRKSVEEMTRMNKCCCKCHHGKN</sequence>
<dbReference type="EMBL" id="JADBJN010000003">
    <property type="protein sequence ID" value="KAG5671152.1"/>
    <property type="molecule type" value="Genomic_DNA"/>
</dbReference>